<dbReference type="InterPro" id="IPR002563">
    <property type="entry name" value="Flavin_Rdtase-like_dom"/>
</dbReference>
<evidence type="ECO:0000313" key="5">
    <source>
        <dbReference type="EMBL" id="VYS87241.1"/>
    </source>
</evidence>
<organism evidence="5">
    <name type="scientific">uncultured Anaerotruncus sp</name>
    <dbReference type="NCBI Taxonomy" id="905011"/>
    <lineage>
        <taxon>Bacteria</taxon>
        <taxon>Bacillati</taxon>
        <taxon>Bacillota</taxon>
        <taxon>Clostridia</taxon>
        <taxon>Eubacteriales</taxon>
        <taxon>Oscillospiraceae</taxon>
        <taxon>Anaerotruncus</taxon>
        <taxon>environmental samples</taxon>
    </lineage>
</organism>
<protein>
    <submittedName>
        <fullName evidence="5">Flavoredoxin</fullName>
    </submittedName>
</protein>
<gene>
    <name evidence="5" type="primary">flr_1</name>
    <name evidence="5" type="ORF">AULFYP135_00716</name>
</gene>
<feature type="domain" description="Flavin reductase like" evidence="4">
    <location>
        <begin position="12"/>
        <end position="156"/>
    </location>
</feature>
<dbReference type="InterPro" id="IPR052174">
    <property type="entry name" value="Flavoredoxin"/>
</dbReference>
<dbReference type="InterPro" id="IPR012349">
    <property type="entry name" value="Split_barrel_FMN-bd"/>
</dbReference>
<name>A0A6N2S4S9_9FIRM</name>
<evidence type="ECO:0000256" key="3">
    <source>
        <dbReference type="ARBA" id="ARBA00038054"/>
    </source>
</evidence>
<evidence type="ECO:0000256" key="2">
    <source>
        <dbReference type="ARBA" id="ARBA00022630"/>
    </source>
</evidence>
<dbReference type="GO" id="GO:0016646">
    <property type="term" value="F:oxidoreductase activity, acting on the CH-NH group of donors, NAD or NADP as acceptor"/>
    <property type="evidence" value="ECO:0007669"/>
    <property type="project" value="UniProtKB-ARBA"/>
</dbReference>
<dbReference type="Pfam" id="PF01613">
    <property type="entry name" value="Flavin_Reduct"/>
    <property type="match status" value="1"/>
</dbReference>
<dbReference type="GO" id="GO:0010181">
    <property type="term" value="F:FMN binding"/>
    <property type="evidence" value="ECO:0007669"/>
    <property type="project" value="InterPro"/>
</dbReference>
<accession>A0A6N2S4S9</accession>
<evidence type="ECO:0000259" key="4">
    <source>
        <dbReference type="SMART" id="SM00903"/>
    </source>
</evidence>
<dbReference type="PANTHER" id="PTHR43567">
    <property type="entry name" value="FLAVOREDOXIN-RELATED-RELATED"/>
    <property type="match status" value="1"/>
</dbReference>
<proteinExistence type="inferred from homology"/>
<dbReference type="EMBL" id="CACRSL010000003">
    <property type="protein sequence ID" value="VYS87241.1"/>
    <property type="molecule type" value="Genomic_DNA"/>
</dbReference>
<comment type="similarity">
    <text evidence="3">Belongs to the flavoredoxin family.</text>
</comment>
<dbReference type="PROSITE" id="PS51257">
    <property type="entry name" value="PROKAR_LIPOPROTEIN"/>
    <property type="match status" value="1"/>
</dbReference>
<comment type="cofactor">
    <cofactor evidence="1">
        <name>FMN</name>
        <dbReference type="ChEBI" id="CHEBI:58210"/>
    </cofactor>
</comment>
<keyword evidence="2" id="KW-0285">Flavoprotein</keyword>
<dbReference type="PANTHER" id="PTHR43567:SF1">
    <property type="entry name" value="FLAVOREDOXIN"/>
    <property type="match status" value="1"/>
</dbReference>
<evidence type="ECO:0000256" key="1">
    <source>
        <dbReference type="ARBA" id="ARBA00001917"/>
    </source>
</evidence>
<dbReference type="SUPFAM" id="SSF50475">
    <property type="entry name" value="FMN-binding split barrel"/>
    <property type="match status" value="1"/>
</dbReference>
<sequence>MSKVTWKPAALMAPVPPALVSCGTVEEPNCLTIAWTGIVNTNPPMTYISVRPTRHSYHLIKESGEFVINLTTKELLRTADWCGARSGAKYDKFKEKGLTAEPATIVSAPMIAQSPVSLECKVRSVTPLGTHDMFLADIVAVNVDEKYIDETGKLRLEQCGLVAYAHGSYYAIGKKMGYFGYSVKKHVSRSKLPPKTGRKK</sequence>
<dbReference type="SMART" id="SM00903">
    <property type="entry name" value="Flavin_Reduct"/>
    <property type="match status" value="1"/>
</dbReference>
<dbReference type="AlphaFoldDB" id="A0A6N2S4S9"/>
<dbReference type="Gene3D" id="2.30.110.10">
    <property type="entry name" value="Electron Transport, Fmn-binding Protein, Chain A"/>
    <property type="match status" value="1"/>
</dbReference>
<reference evidence="5" key="1">
    <citation type="submission" date="2019-11" db="EMBL/GenBank/DDBJ databases">
        <authorList>
            <person name="Feng L."/>
        </authorList>
    </citation>
    <scope>NUCLEOTIDE SEQUENCE</scope>
    <source>
        <strain evidence="5">AundefinedLFYP135</strain>
    </source>
</reference>